<gene>
    <name evidence="3" type="primary">LOC117647538</name>
</gene>
<feature type="domain" description="UBA" evidence="1">
    <location>
        <begin position="213"/>
        <end position="253"/>
    </location>
</feature>
<dbReference type="InterPro" id="IPR052476">
    <property type="entry name" value="UBAC1"/>
</dbReference>
<dbReference type="PANTHER" id="PTHR46738">
    <property type="entry name" value="UBIQUITIN-ASSOCIATED DOMAIN-CONTAINING PROTEIN 1"/>
    <property type="match status" value="1"/>
</dbReference>
<dbReference type="FunCoup" id="A0A6P8ZBI7">
    <property type="interactions" value="194"/>
</dbReference>
<dbReference type="GeneID" id="117647538"/>
<dbReference type="PROSITE" id="PS50030">
    <property type="entry name" value="UBA"/>
    <property type="match status" value="2"/>
</dbReference>
<dbReference type="Gene3D" id="1.10.8.10">
    <property type="entry name" value="DNA helicase RuvA subunit, C-terminal domain"/>
    <property type="match status" value="2"/>
</dbReference>
<dbReference type="Proteomes" id="UP000515158">
    <property type="component" value="Unplaced"/>
</dbReference>
<feature type="domain" description="UBA" evidence="1">
    <location>
        <begin position="295"/>
        <end position="335"/>
    </location>
</feature>
<accession>A0A6P8ZBI7</accession>
<dbReference type="InterPro" id="IPR009060">
    <property type="entry name" value="UBA-like_sf"/>
</dbReference>
<name>A0A6P8ZBI7_THRPL</name>
<dbReference type="SUPFAM" id="SSF46934">
    <property type="entry name" value="UBA-like"/>
    <property type="match status" value="2"/>
</dbReference>
<dbReference type="Pfam" id="PF22562">
    <property type="entry name" value="UBA_7"/>
    <property type="match status" value="2"/>
</dbReference>
<dbReference type="PANTHER" id="PTHR46738:SF1">
    <property type="entry name" value="UBIQUITIN-ASSOCIATED DOMAIN-CONTAINING PROTEIN 1"/>
    <property type="match status" value="1"/>
</dbReference>
<evidence type="ECO:0000313" key="2">
    <source>
        <dbReference type="Proteomes" id="UP000515158"/>
    </source>
</evidence>
<dbReference type="InterPro" id="IPR015940">
    <property type="entry name" value="UBA"/>
</dbReference>
<dbReference type="OrthoDB" id="336240at2759"/>
<dbReference type="GO" id="GO:0000151">
    <property type="term" value="C:ubiquitin ligase complex"/>
    <property type="evidence" value="ECO:0007669"/>
    <property type="project" value="TreeGrafter"/>
</dbReference>
<dbReference type="CTD" id="37261"/>
<dbReference type="InParanoid" id="A0A6P8ZBI7"/>
<dbReference type="RefSeq" id="XP_034245207.1">
    <property type="nucleotide sequence ID" value="XM_034389316.1"/>
</dbReference>
<dbReference type="SMART" id="SM00165">
    <property type="entry name" value="UBA"/>
    <property type="match status" value="2"/>
</dbReference>
<evidence type="ECO:0000259" key="1">
    <source>
        <dbReference type="PROSITE" id="PS50030"/>
    </source>
</evidence>
<keyword evidence="2" id="KW-1185">Reference proteome</keyword>
<sequence>MLFVCLEFGFYTTAKNHLSSGTGMTSPESEHTKISVIYMGAVWKTKVSNTTKINKLLAMSLTYFHGPSTHSTLRASKHKMVTVRTREVLSGEKSLNEEGLRENEEVLLVQCRSSPPKQPQPDLRGPSTAEMWEATKDLEPRNIQKPGPKIPETEDEMDITVMFTKCSIRFSIDSPRICITLFETAARLLAYAPNGMEVLQQVKKEISSKREPNLHSPYVKQLTDMGFSERMVLKALTAKRMNVSEAMEWLLEQSSGSKEEELPEPSTSQAKTLTVYESFQDLLTSALRRRHDNFKLNQKHFDHLKQMGYEERDIEIALRETDNSLKAALAWILGHTSRAVPSKLNQSLDPSGSMYKSMMASEIVQLNLKKPKFILALLSILEEPQSLSLWQRDRDVGCVLNHLSLLHNTESSGGRRVI</sequence>
<dbReference type="KEGG" id="tpal:117647538"/>
<organism evidence="3">
    <name type="scientific">Thrips palmi</name>
    <name type="common">Melon thrips</name>
    <dbReference type="NCBI Taxonomy" id="161013"/>
    <lineage>
        <taxon>Eukaryota</taxon>
        <taxon>Metazoa</taxon>
        <taxon>Ecdysozoa</taxon>
        <taxon>Arthropoda</taxon>
        <taxon>Hexapoda</taxon>
        <taxon>Insecta</taxon>
        <taxon>Pterygota</taxon>
        <taxon>Neoptera</taxon>
        <taxon>Paraneoptera</taxon>
        <taxon>Thysanoptera</taxon>
        <taxon>Terebrantia</taxon>
        <taxon>Thripoidea</taxon>
        <taxon>Thripidae</taxon>
        <taxon>Thrips</taxon>
    </lineage>
</organism>
<protein>
    <submittedName>
        <fullName evidence="3">Ubiquitin-associated domain-containing protein 1 isoform X1</fullName>
    </submittedName>
</protein>
<dbReference type="AlphaFoldDB" id="A0A6P8ZBI7"/>
<evidence type="ECO:0000313" key="3">
    <source>
        <dbReference type="RefSeq" id="XP_034245207.1"/>
    </source>
</evidence>
<reference evidence="3" key="1">
    <citation type="submission" date="2025-08" db="UniProtKB">
        <authorList>
            <consortium name="RefSeq"/>
        </authorList>
    </citation>
    <scope>IDENTIFICATION</scope>
    <source>
        <tissue evidence="3">Total insect</tissue>
    </source>
</reference>
<proteinExistence type="predicted"/>